<keyword evidence="1" id="KW-1133">Transmembrane helix</keyword>
<reference evidence="4" key="2">
    <citation type="submission" date="2013-07" db="EMBL/GenBank/DDBJ databases">
        <authorList>
            <consortium name="The Broad Institute Genome Sequencing Platform"/>
            <person name="Cuomo C."/>
            <person name="Litvintseva A."/>
            <person name="Chen Y."/>
            <person name="Heitman J."/>
            <person name="Sun S."/>
            <person name="Springer D."/>
            <person name="Dromer F."/>
            <person name="Young S.K."/>
            <person name="Zeng Q."/>
            <person name="Gargeya S."/>
            <person name="Fitzgerald M."/>
            <person name="Abouelleil A."/>
            <person name="Alvarado L."/>
            <person name="Berlin A.M."/>
            <person name="Chapman S.B."/>
            <person name="Dewar J."/>
            <person name="Goldberg J."/>
            <person name="Griggs A."/>
            <person name="Gujja S."/>
            <person name="Hansen M."/>
            <person name="Howarth C."/>
            <person name="Imamovic A."/>
            <person name="Larimer J."/>
            <person name="McCowan C."/>
            <person name="Murphy C."/>
            <person name="Pearson M."/>
            <person name="Priest M."/>
            <person name="Roberts A."/>
            <person name="Saif S."/>
            <person name="Shea T."/>
            <person name="Sykes S."/>
            <person name="Wortman J."/>
            <person name="Nusbaum C."/>
            <person name="Birren B."/>
        </authorList>
    </citation>
    <scope>NUCLEOTIDE SEQUENCE</scope>
    <source>
        <strain evidence="4">CBS 10737</strain>
    </source>
</reference>
<dbReference type="AlphaFoldDB" id="A0A1B9I3D5"/>
<feature type="transmembrane region" description="Helical" evidence="1">
    <location>
        <begin position="168"/>
        <end position="187"/>
    </location>
</feature>
<evidence type="ECO:0000313" key="3">
    <source>
        <dbReference type="EMBL" id="OCF49988.1"/>
    </source>
</evidence>
<gene>
    <name evidence="3" type="ORF">I206_04519</name>
    <name evidence="4" type="ORF">I206_103908</name>
</gene>
<dbReference type="KEGG" id="kpin:30172888"/>
<evidence type="ECO:0000313" key="5">
    <source>
        <dbReference type="Proteomes" id="UP000094020"/>
    </source>
</evidence>
<keyword evidence="1" id="KW-0812">Transmembrane</keyword>
<evidence type="ECO:0000313" key="4">
    <source>
        <dbReference type="EMBL" id="WWC69964.1"/>
    </source>
</evidence>
<dbReference type="EMBL" id="CP144523">
    <property type="protein sequence ID" value="WWC69964.1"/>
    <property type="molecule type" value="Genomic_DNA"/>
</dbReference>
<keyword evidence="5" id="KW-1185">Reference proteome</keyword>
<keyword evidence="2" id="KW-0732">Signal</keyword>
<proteinExistence type="predicted"/>
<accession>A0A1B9I3D5</accession>
<dbReference type="Proteomes" id="UP000094020">
    <property type="component" value="Chromosome 5"/>
</dbReference>
<evidence type="ECO:0000256" key="2">
    <source>
        <dbReference type="SAM" id="SignalP"/>
    </source>
</evidence>
<organism evidence="3">
    <name type="scientific">Kwoniella pini CBS 10737</name>
    <dbReference type="NCBI Taxonomy" id="1296096"/>
    <lineage>
        <taxon>Eukaryota</taxon>
        <taxon>Fungi</taxon>
        <taxon>Dikarya</taxon>
        <taxon>Basidiomycota</taxon>
        <taxon>Agaricomycotina</taxon>
        <taxon>Tremellomycetes</taxon>
        <taxon>Tremellales</taxon>
        <taxon>Cryptococcaceae</taxon>
        <taxon>Kwoniella</taxon>
    </lineage>
</organism>
<reference evidence="3" key="3">
    <citation type="submission" date="2016-07" db="EMBL/GenBank/DDBJ databases">
        <title>Evolution of pathogenesis and genome organization in the Tremellales.</title>
        <authorList>
            <person name="Cuomo C."/>
            <person name="Litvintseva A."/>
            <person name="Heitman J."/>
            <person name="Chen Y."/>
            <person name="Sun S."/>
            <person name="Springer D."/>
            <person name="Dromer F."/>
            <person name="Young S."/>
            <person name="Zeng Q."/>
            <person name="Chapman S."/>
            <person name="Gujja S."/>
            <person name="Saif S."/>
            <person name="Birren B."/>
        </authorList>
    </citation>
    <scope>NUCLEOTIDE SEQUENCE</scope>
    <source>
        <strain evidence="3">CBS 10737</strain>
    </source>
</reference>
<evidence type="ECO:0000256" key="1">
    <source>
        <dbReference type="SAM" id="Phobius"/>
    </source>
</evidence>
<reference evidence="4" key="4">
    <citation type="submission" date="2024-02" db="EMBL/GenBank/DDBJ databases">
        <title>Comparative genomics of Cryptococcus and Kwoniella reveals pathogenesis evolution and contrasting modes of karyotype evolution via chromosome fusion or intercentromeric recombination.</title>
        <authorList>
            <person name="Coelho M.A."/>
            <person name="David-Palma M."/>
            <person name="Shea T."/>
            <person name="Bowers K."/>
            <person name="McGinley-Smith S."/>
            <person name="Mohammad A.W."/>
            <person name="Gnirke A."/>
            <person name="Yurkov A.M."/>
            <person name="Nowrousian M."/>
            <person name="Sun S."/>
            <person name="Cuomo C.A."/>
            <person name="Heitman J."/>
        </authorList>
    </citation>
    <scope>NUCLEOTIDE SEQUENCE</scope>
    <source>
        <strain evidence="4">CBS 10737</strain>
    </source>
</reference>
<feature type="chain" id="PRO_5008628378" description="Transmembrane protein" evidence="2">
    <location>
        <begin position="22"/>
        <end position="188"/>
    </location>
</feature>
<name>A0A1B9I3D5_9TREE</name>
<keyword evidence="1" id="KW-0472">Membrane</keyword>
<dbReference type="GeneID" id="30172888"/>
<protein>
    <recommendedName>
        <fullName evidence="6">Transmembrane protein</fullName>
    </recommendedName>
</protein>
<dbReference type="RefSeq" id="XP_019011207.1">
    <property type="nucleotide sequence ID" value="XM_019156249.1"/>
</dbReference>
<dbReference type="EMBL" id="KI894011">
    <property type="protein sequence ID" value="OCF49988.1"/>
    <property type="molecule type" value="Genomic_DNA"/>
</dbReference>
<reference evidence="3" key="1">
    <citation type="submission" date="2013-07" db="EMBL/GenBank/DDBJ databases">
        <title>The Genome Sequence of Cryptococcus pinus CBS10737.</title>
        <authorList>
            <consortium name="The Broad Institute Genome Sequencing Platform"/>
            <person name="Cuomo C."/>
            <person name="Litvintseva A."/>
            <person name="Chen Y."/>
            <person name="Heitman J."/>
            <person name="Sun S."/>
            <person name="Springer D."/>
            <person name="Dromer F."/>
            <person name="Young S.K."/>
            <person name="Zeng Q."/>
            <person name="Gargeya S."/>
            <person name="Fitzgerald M."/>
            <person name="Abouelleil A."/>
            <person name="Alvarado L."/>
            <person name="Berlin A.M."/>
            <person name="Chapman S.B."/>
            <person name="Dewar J."/>
            <person name="Goldberg J."/>
            <person name="Griggs A."/>
            <person name="Gujja S."/>
            <person name="Hansen M."/>
            <person name="Howarth C."/>
            <person name="Imamovic A."/>
            <person name="Larimer J."/>
            <person name="McCowan C."/>
            <person name="Murphy C."/>
            <person name="Pearson M."/>
            <person name="Priest M."/>
            <person name="Roberts A."/>
            <person name="Saif S."/>
            <person name="Shea T."/>
            <person name="Sykes S."/>
            <person name="Wortman J."/>
            <person name="Nusbaum C."/>
            <person name="Birren B."/>
        </authorList>
    </citation>
    <scope>NUCLEOTIDE SEQUENCE [LARGE SCALE GENOMIC DNA]</scope>
    <source>
        <strain evidence="3">CBS 10737</strain>
    </source>
</reference>
<sequence length="188" mass="21148">MLLFMLPHLMFFVIIFNQISAAPASASSTEVEEGTKGVDRDCVLACSHWSVTMGYCRGEYDDFSQQQNLQYANDFLSCLCIGTNSTGEIGYEFMIESTNYCLGCKSTPLKIKDNLKDFANLCQIKIENGTAWNAINFMPIGYSTSNDKSKDAITSFGIQLFKISQKIWFIQNIIIIMIFLVFTTLITL</sequence>
<feature type="signal peptide" evidence="2">
    <location>
        <begin position="1"/>
        <end position="21"/>
    </location>
</feature>
<evidence type="ECO:0008006" key="6">
    <source>
        <dbReference type="Google" id="ProtNLM"/>
    </source>
</evidence>
<dbReference type="OrthoDB" id="2564738at2759"/>